<evidence type="ECO:0000313" key="2">
    <source>
        <dbReference type="EMBL" id="MDX5952850.1"/>
    </source>
</evidence>
<protein>
    <submittedName>
        <fullName evidence="3">Uncharacterized protein</fullName>
    </submittedName>
</protein>
<evidence type="ECO:0000256" key="1">
    <source>
        <dbReference type="SAM" id="MobiDB-lite"/>
    </source>
</evidence>
<dbReference type="EMBL" id="JAWXYC010000004">
    <property type="protein sequence ID" value="MDX5952850.1"/>
    <property type="molecule type" value="Genomic_DNA"/>
</dbReference>
<gene>
    <name evidence="3" type="ORF">D3868_09845</name>
    <name evidence="2" type="ORF">SIM66_16860</name>
</gene>
<dbReference type="EMBL" id="CP032339">
    <property type="protein sequence ID" value="QCO09307.1"/>
    <property type="molecule type" value="Genomic_DNA"/>
</dbReference>
<evidence type="ECO:0000313" key="4">
    <source>
        <dbReference type="Proteomes" id="UP000298774"/>
    </source>
</evidence>
<reference evidence="2 5" key="2">
    <citation type="submission" date="2023-11" db="EMBL/GenBank/DDBJ databases">
        <title>MicrobeMod: A computational toolkit for identifying prokaryotic methylation and restriction-modification with nanopore sequencing.</title>
        <authorList>
            <person name="Crits-Christoph A."/>
            <person name="Kang S.C."/>
            <person name="Lee H."/>
            <person name="Ostrov N."/>
        </authorList>
    </citation>
    <scope>NUCLEOTIDE SEQUENCE [LARGE SCALE GENOMIC DNA]</scope>
    <source>
        <strain evidence="2 5">ATCC 29145</strain>
    </source>
</reference>
<keyword evidence="5" id="KW-1185">Reference proteome</keyword>
<evidence type="ECO:0000313" key="5">
    <source>
        <dbReference type="Proteomes" id="UP001277471"/>
    </source>
</evidence>
<evidence type="ECO:0000313" key="3">
    <source>
        <dbReference type="EMBL" id="QCO09307.1"/>
    </source>
</evidence>
<dbReference type="AlphaFoldDB" id="A0A0P0EV05"/>
<name>A0A0P0EV05_AZOBR</name>
<accession>A0A0P0EV05</accession>
<dbReference type="KEGG" id="abf:AMK58_01765"/>
<dbReference type="GeneID" id="56450048"/>
<dbReference type="RefSeq" id="WP_059398531.1">
    <property type="nucleotide sequence ID" value="NZ_CP012914.1"/>
</dbReference>
<feature type="region of interest" description="Disordered" evidence="1">
    <location>
        <begin position="1"/>
        <end position="20"/>
    </location>
</feature>
<organism evidence="3 4">
    <name type="scientific">Azospirillum brasilense</name>
    <dbReference type="NCBI Taxonomy" id="192"/>
    <lineage>
        <taxon>Bacteria</taxon>
        <taxon>Pseudomonadati</taxon>
        <taxon>Pseudomonadota</taxon>
        <taxon>Alphaproteobacteria</taxon>
        <taxon>Rhodospirillales</taxon>
        <taxon>Azospirillaceae</taxon>
        <taxon>Azospirillum</taxon>
    </lineage>
</organism>
<proteinExistence type="predicted"/>
<sequence>MTEEPPRPTPTTARRPSAGRGPTVWLVSGVLTVADTSLPAALHKLADHAQFCAAGFATANIAGVILHGRLKLAWSLTVPTDDQLPALVDTPDPDTSYRLLTITVTQYAGDA</sequence>
<dbReference type="Proteomes" id="UP001277471">
    <property type="component" value="Unassembled WGS sequence"/>
</dbReference>
<dbReference type="Proteomes" id="UP000298774">
    <property type="component" value="Chromosome"/>
</dbReference>
<reference evidence="3 4" key="1">
    <citation type="submission" date="2018-09" db="EMBL/GenBank/DDBJ databases">
        <title>Whole genome based analysis of evolution and adaptive divergence in Indian and Brazilian strains of Azospirillum brasilense.</title>
        <authorList>
            <person name="Singh C."/>
            <person name="Tripathi A.K."/>
        </authorList>
    </citation>
    <scope>NUCLEOTIDE SEQUENCE [LARGE SCALE GENOMIC DNA]</scope>
    <source>
        <strain evidence="3 4">MTCC4038</strain>
    </source>
</reference>